<dbReference type="AlphaFoldDB" id="A0A183CVG5"/>
<proteinExistence type="predicted"/>
<organism evidence="5">
    <name type="scientific">Gongylonema pulchrum</name>
    <dbReference type="NCBI Taxonomy" id="637853"/>
    <lineage>
        <taxon>Eukaryota</taxon>
        <taxon>Metazoa</taxon>
        <taxon>Ecdysozoa</taxon>
        <taxon>Nematoda</taxon>
        <taxon>Chromadorea</taxon>
        <taxon>Rhabditida</taxon>
        <taxon>Spirurina</taxon>
        <taxon>Spiruromorpha</taxon>
        <taxon>Spiruroidea</taxon>
        <taxon>Gongylonematidae</taxon>
        <taxon>Gongylonema</taxon>
    </lineage>
</organism>
<dbReference type="WBParaSite" id="GPUH_0000045601-mRNA-1">
    <property type="protein sequence ID" value="GPUH_0000045601-mRNA-1"/>
    <property type="gene ID" value="GPUH_0000045601"/>
</dbReference>
<keyword evidence="2" id="KW-0812">Transmembrane</keyword>
<sequence length="134" mass="15666">MALLRDFIAKYRQNRKMLLFIVYIALFLDNMLLTTVVPIIPEYLLRLSHPNSTDLLLYNKAPVIGHPRGKRSTAPFSRSEGEETIEQEPLVWDDAWEIPMDMNVAEKWQKSPLNPFRKSISSKKKPFRKGYKNC</sequence>
<dbReference type="OrthoDB" id="5086884at2759"/>
<feature type="region of interest" description="Disordered" evidence="1">
    <location>
        <begin position="115"/>
        <end position="134"/>
    </location>
</feature>
<protein>
    <submittedName>
        <fullName evidence="5">G_PROTEIN_RECEP_F1_2 domain-containing protein</fullName>
    </submittedName>
</protein>
<feature type="compositionally biased region" description="Basic residues" evidence="1">
    <location>
        <begin position="120"/>
        <end position="134"/>
    </location>
</feature>
<reference evidence="5" key="1">
    <citation type="submission" date="2016-06" db="UniProtKB">
        <authorList>
            <consortium name="WormBaseParasite"/>
        </authorList>
    </citation>
    <scope>IDENTIFICATION</scope>
</reference>
<keyword evidence="4" id="KW-1185">Reference proteome</keyword>
<name>A0A183CVG5_9BILA</name>
<feature type="transmembrane region" description="Helical" evidence="2">
    <location>
        <begin position="20"/>
        <end position="40"/>
    </location>
</feature>
<gene>
    <name evidence="3" type="ORF">GPUH_LOCUS456</name>
</gene>
<keyword evidence="2" id="KW-0472">Membrane</keyword>
<dbReference type="Proteomes" id="UP000271098">
    <property type="component" value="Unassembled WGS sequence"/>
</dbReference>
<reference evidence="3 4" key="2">
    <citation type="submission" date="2018-11" db="EMBL/GenBank/DDBJ databases">
        <authorList>
            <consortium name="Pathogen Informatics"/>
        </authorList>
    </citation>
    <scope>NUCLEOTIDE SEQUENCE [LARGE SCALE GENOMIC DNA]</scope>
</reference>
<evidence type="ECO:0000313" key="5">
    <source>
        <dbReference type="WBParaSite" id="GPUH_0000045601-mRNA-1"/>
    </source>
</evidence>
<accession>A0A183CVG5</accession>
<evidence type="ECO:0000313" key="4">
    <source>
        <dbReference type="Proteomes" id="UP000271098"/>
    </source>
</evidence>
<evidence type="ECO:0000256" key="2">
    <source>
        <dbReference type="SAM" id="Phobius"/>
    </source>
</evidence>
<evidence type="ECO:0000256" key="1">
    <source>
        <dbReference type="SAM" id="MobiDB-lite"/>
    </source>
</evidence>
<keyword evidence="2" id="KW-1133">Transmembrane helix</keyword>
<dbReference type="EMBL" id="UYRT01000397">
    <property type="protein sequence ID" value="VDK28111.1"/>
    <property type="molecule type" value="Genomic_DNA"/>
</dbReference>
<evidence type="ECO:0000313" key="3">
    <source>
        <dbReference type="EMBL" id="VDK28111.1"/>
    </source>
</evidence>